<dbReference type="EMBL" id="JARKIF010000047">
    <property type="protein sequence ID" value="KAJ7607858.1"/>
    <property type="molecule type" value="Genomic_DNA"/>
</dbReference>
<protein>
    <submittedName>
        <fullName evidence="1">Uncharacterized protein</fullName>
    </submittedName>
</protein>
<accession>A0AAD7B1H7</accession>
<gene>
    <name evidence="1" type="ORF">FB45DRAFT_1011109</name>
</gene>
<proteinExistence type="predicted"/>
<reference evidence="1" key="1">
    <citation type="submission" date="2023-03" db="EMBL/GenBank/DDBJ databases">
        <title>Massive genome expansion in bonnet fungi (Mycena s.s.) driven by repeated elements and novel gene families across ecological guilds.</title>
        <authorList>
            <consortium name="Lawrence Berkeley National Laboratory"/>
            <person name="Harder C.B."/>
            <person name="Miyauchi S."/>
            <person name="Viragh M."/>
            <person name="Kuo A."/>
            <person name="Thoen E."/>
            <person name="Andreopoulos B."/>
            <person name="Lu D."/>
            <person name="Skrede I."/>
            <person name="Drula E."/>
            <person name="Henrissat B."/>
            <person name="Morin E."/>
            <person name="Kohler A."/>
            <person name="Barry K."/>
            <person name="LaButti K."/>
            <person name="Morin E."/>
            <person name="Salamov A."/>
            <person name="Lipzen A."/>
            <person name="Mereny Z."/>
            <person name="Hegedus B."/>
            <person name="Baldrian P."/>
            <person name="Stursova M."/>
            <person name="Weitz H."/>
            <person name="Taylor A."/>
            <person name="Grigoriev I.V."/>
            <person name="Nagy L.G."/>
            <person name="Martin F."/>
            <person name="Kauserud H."/>
        </authorList>
    </citation>
    <scope>NUCLEOTIDE SEQUENCE</scope>
    <source>
        <strain evidence="1">9284</strain>
    </source>
</reference>
<comment type="caution">
    <text evidence="1">The sequence shown here is derived from an EMBL/GenBank/DDBJ whole genome shotgun (WGS) entry which is preliminary data.</text>
</comment>
<evidence type="ECO:0000313" key="2">
    <source>
        <dbReference type="Proteomes" id="UP001221142"/>
    </source>
</evidence>
<evidence type="ECO:0000313" key="1">
    <source>
        <dbReference type="EMBL" id="KAJ7607858.1"/>
    </source>
</evidence>
<organism evidence="1 2">
    <name type="scientific">Roridomyces roridus</name>
    <dbReference type="NCBI Taxonomy" id="1738132"/>
    <lineage>
        <taxon>Eukaryota</taxon>
        <taxon>Fungi</taxon>
        <taxon>Dikarya</taxon>
        <taxon>Basidiomycota</taxon>
        <taxon>Agaricomycotina</taxon>
        <taxon>Agaricomycetes</taxon>
        <taxon>Agaricomycetidae</taxon>
        <taxon>Agaricales</taxon>
        <taxon>Marasmiineae</taxon>
        <taxon>Mycenaceae</taxon>
        <taxon>Roridomyces</taxon>
    </lineage>
</organism>
<sequence>MQHYAALCSDCLPTLSLGSSKIEYTAEDAIGSKLGRKYNGQKNKVDMEAAGDTATQDTRIAALNAPNENEDSSPYDSESLDAREWRMDERLPAGNCKRLRRVGGELEQ</sequence>
<dbReference type="Proteomes" id="UP001221142">
    <property type="component" value="Unassembled WGS sequence"/>
</dbReference>
<dbReference type="AlphaFoldDB" id="A0AAD7B1H7"/>
<keyword evidence="2" id="KW-1185">Reference proteome</keyword>
<name>A0AAD7B1H7_9AGAR</name>